<keyword evidence="4 9" id="KW-0812">Transmembrane</keyword>
<dbReference type="SUPFAM" id="SSF52540">
    <property type="entry name" value="P-loop containing nucleoside triphosphate hydrolases"/>
    <property type="match status" value="1"/>
</dbReference>
<gene>
    <name evidence="12" type="ORF">SAMN05444682_110164</name>
</gene>
<evidence type="ECO:0000256" key="6">
    <source>
        <dbReference type="ARBA" id="ARBA00022840"/>
    </source>
</evidence>
<dbReference type="SMART" id="SM00382">
    <property type="entry name" value="AAA"/>
    <property type="match status" value="1"/>
</dbReference>
<dbReference type="SUPFAM" id="SSF90123">
    <property type="entry name" value="ABC transporter transmembrane region"/>
    <property type="match status" value="1"/>
</dbReference>
<evidence type="ECO:0000256" key="1">
    <source>
        <dbReference type="ARBA" id="ARBA00004651"/>
    </source>
</evidence>
<dbReference type="PANTHER" id="PTHR24221:SF654">
    <property type="entry name" value="ATP-BINDING CASSETTE SUB-FAMILY B MEMBER 6"/>
    <property type="match status" value="1"/>
</dbReference>
<feature type="transmembrane region" description="Helical" evidence="9">
    <location>
        <begin position="253"/>
        <end position="275"/>
    </location>
</feature>
<dbReference type="Pfam" id="PF00005">
    <property type="entry name" value="ABC_tran"/>
    <property type="match status" value="1"/>
</dbReference>
<evidence type="ECO:0000256" key="8">
    <source>
        <dbReference type="ARBA" id="ARBA00023136"/>
    </source>
</evidence>
<dbReference type="InterPro" id="IPR027417">
    <property type="entry name" value="P-loop_NTPase"/>
</dbReference>
<dbReference type="Pfam" id="PF00664">
    <property type="entry name" value="ABC_membrane"/>
    <property type="match status" value="1"/>
</dbReference>
<keyword evidence="7 9" id="KW-1133">Transmembrane helix</keyword>
<dbReference type="Gene3D" id="1.20.1560.10">
    <property type="entry name" value="ABC transporter type 1, transmembrane domain"/>
    <property type="match status" value="1"/>
</dbReference>
<keyword evidence="2" id="KW-0813">Transport</keyword>
<feature type="domain" description="ABC transmembrane type-1" evidence="11">
    <location>
        <begin position="16"/>
        <end position="310"/>
    </location>
</feature>
<dbReference type="InterPro" id="IPR039421">
    <property type="entry name" value="Type_1_exporter"/>
</dbReference>
<keyword evidence="13" id="KW-1185">Reference proteome</keyword>
<dbReference type="PROSITE" id="PS50893">
    <property type="entry name" value="ABC_TRANSPORTER_2"/>
    <property type="match status" value="1"/>
</dbReference>
<dbReference type="InterPro" id="IPR036640">
    <property type="entry name" value="ABC1_TM_sf"/>
</dbReference>
<keyword evidence="3" id="KW-1003">Cell membrane</keyword>
<dbReference type="GO" id="GO:0005886">
    <property type="term" value="C:plasma membrane"/>
    <property type="evidence" value="ECO:0007669"/>
    <property type="project" value="UniProtKB-SubCell"/>
</dbReference>
<reference evidence="12 13" key="1">
    <citation type="submission" date="2016-10" db="EMBL/GenBank/DDBJ databases">
        <authorList>
            <person name="de Groot N.N."/>
        </authorList>
    </citation>
    <scope>NUCLEOTIDE SEQUENCE [LARGE SCALE GENOMIC DNA]</scope>
    <source>
        <strain evidence="12 13">RK1</strain>
    </source>
</reference>
<keyword evidence="5" id="KW-0547">Nucleotide-binding</keyword>
<feature type="domain" description="ABC transporter" evidence="10">
    <location>
        <begin position="342"/>
        <end position="579"/>
    </location>
</feature>
<dbReference type="PANTHER" id="PTHR24221">
    <property type="entry name" value="ATP-BINDING CASSETTE SUB-FAMILY B"/>
    <property type="match status" value="1"/>
</dbReference>
<evidence type="ECO:0000256" key="2">
    <source>
        <dbReference type="ARBA" id="ARBA00022448"/>
    </source>
</evidence>
<dbReference type="RefSeq" id="WP_090629735.1">
    <property type="nucleotide sequence ID" value="NZ_FOQO01000010.1"/>
</dbReference>
<dbReference type="STRING" id="1477437.SAMN05444682_110164"/>
<dbReference type="AlphaFoldDB" id="A0A1I3RWM5"/>
<dbReference type="PROSITE" id="PS00211">
    <property type="entry name" value="ABC_TRANSPORTER_1"/>
    <property type="match status" value="1"/>
</dbReference>
<dbReference type="Gene3D" id="3.40.50.300">
    <property type="entry name" value="P-loop containing nucleotide triphosphate hydrolases"/>
    <property type="match status" value="1"/>
</dbReference>
<feature type="transmembrane region" description="Helical" evidence="9">
    <location>
        <begin position="169"/>
        <end position="186"/>
    </location>
</feature>
<proteinExistence type="predicted"/>
<evidence type="ECO:0000256" key="3">
    <source>
        <dbReference type="ARBA" id="ARBA00022475"/>
    </source>
</evidence>
<dbReference type="InterPro" id="IPR003439">
    <property type="entry name" value="ABC_transporter-like_ATP-bd"/>
</dbReference>
<evidence type="ECO:0000313" key="13">
    <source>
        <dbReference type="Proteomes" id="UP000198670"/>
    </source>
</evidence>
<dbReference type="GO" id="GO:0005524">
    <property type="term" value="F:ATP binding"/>
    <property type="evidence" value="ECO:0007669"/>
    <property type="project" value="UniProtKB-KW"/>
</dbReference>
<keyword evidence="6 12" id="KW-0067">ATP-binding</keyword>
<dbReference type="PROSITE" id="PS50929">
    <property type="entry name" value="ABC_TM1F"/>
    <property type="match status" value="1"/>
</dbReference>
<feature type="transmembrane region" description="Helical" evidence="9">
    <location>
        <begin position="60"/>
        <end position="77"/>
    </location>
</feature>
<dbReference type="Proteomes" id="UP000198670">
    <property type="component" value="Unassembled WGS sequence"/>
</dbReference>
<evidence type="ECO:0000256" key="4">
    <source>
        <dbReference type="ARBA" id="ARBA00022692"/>
    </source>
</evidence>
<feature type="transmembrane region" description="Helical" evidence="9">
    <location>
        <begin position="142"/>
        <end position="163"/>
    </location>
</feature>
<evidence type="ECO:0000256" key="9">
    <source>
        <dbReference type="SAM" id="Phobius"/>
    </source>
</evidence>
<protein>
    <submittedName>
        <fullName evidence="12">ATP-binding cassette, subfamily B</fullName>
    </submittedName>
</protein>
<dbReference type="CDD" id="cd07346">
    <property type="entry name" value="ABC_6TM_exporters"/>
    <property type="match status" value="1"/>
</dbReference>
<evidence type="ECO:0000256" key="5">
    <source>
        <dbReference type="ARBA" id="ARBA00022741"/>
    </source>
</evidence>
<evidence type="ECO:0000259" key="11">
    <source>
        <dbReference type="PROSITE" id="PS50929"/>
    </source>
</evidence>
<dbReference type="InterPro" id="IPR011527">
    <property type="entry name" value="ABC1_TM_dom"/>
</dbReference>
<comment type="subcellular location">
    <subcellularLocation>
        <location evidence="1">Cell membrane</location>
        <topology evidence="1">Multi-pass membrane protein</topology>
    </subcellularLocation>
</comment>
<sequence>MKLLLSYLSRYKGLILLALLLAAINQVFSLLNPYIFGNLIIDPYANKAADFRAEGADATFFRGITIGLLLIIGVAMVSRIAKAFQDYVVNVVIQKFGAKLYTDGLKHALQLPYQDFEDQRSGETLSVLVKARADCEKFITNFVNVLFATLVGIVFVVIVSFRLSPSLPLIYLVGAFTLAFLTSYLSKKIKFIQKNILKETNALSGSTTESLRNIELVKSLGLTQQEIGRLNSTTLKILKLELRKVKSIRAVSFVQGTFVNFLQQCIMFSLLFFVFRDQITVGQLMMMQFYSFFIFGPLQELGNIILSYREAEASLNNLQELFSRKPEFQPANPEKINAITSLRFDNVSFQHQSASRPALEGISFEVKRGETIAFVGPSGAGKTTLVKLLVGLYHPSEGRIFYNDFRGDRIDFDTFRHQIGFVTQDTQLFSGTIRENLLFVNPGATDEQILDVLQKAAGQNILARADNGLNTVIGEGGLKLSGGERQRLSIARALLRQPHLMIFDEATSALDSITEEEISNTIRHITAERQHITIMIAHRLSTIMHADRIFVLEKGTIAETGNHAALLDIKGLYYAMWRQQIGERKEALLPT</sequence>
<evidence type="ECO:0000256" key="7">
    <source>
        <dbReference type="ARBA" id="ARBA00022989"/>
    </source>
</evidence>
<dbReference type="GO" id="GO:0140359">
    <property type="term" value="F:ABC-type transporter activity"/>
    <property type="evidence" value="ECO:0007669"/>
    <property type="project" value="InterPro"/>
</dbReference>
<dbReference type="OrthoDB" id="9760358at2"/>
<dbReference type="InterPro" id="IPR003593">
    <property type="entry name" value="AAA+_ATPase"/>
</dbReference>
<organism evidence="12 13">
    <name type="scientific">Parapedobacter indicus</name>
    <dbReference type="NCBI Taxonomy" id="1477437"/>
    <lineage>
        <taxon>Bacteria</taxon>
        <taxon>Pseudomonadati</taxon>
        <taxon>Bacteroidota</taxon>
        <taxon>Sphingobacteriia</taxon>
        <taxon>Sphingobacteriales</taxon>
        <taxon>Sphingobacteriaceae</taxon>
        <taxon>Parapedobacter</taxon>
    </lineage>
</organism>
<keyword evidence="8 9" id="KW-0472">Membrane</keyword>
<evidence type="ECO:0000313" key="12">
    <source>
        <dbReference type="EMBL" id="SFJ50738.1"/>
    </source>
</evidence>
<dbReference type="EMBL" id="FOQO01000010">
    <property type="protein sequence ID" value="SFJ50738.1"/>
    <property type="molecule type" value="Genomic_DNA"/>
</dbReference>
<name>A0A1I3RWM5_9SPHI</name>
<dbReference type="FunFam" id="3.40.50.300:FF:000299">
    <property type="entry name" value="ABC transporter ATP-binding protein/permease"/>
    <property type="match status" value="1"/>
</dbReference>
<accession>A0A1I3RWM5</accession>
<dbReference type="InterPro" id="IPR017871">
    <property type="entry name" value="ABC_transporter-like_CS"/>
</dbReference>
<dbReference type="GO" id="GO:0016887">
    <property type="term" value="F:ATP hydrolysis activity"/>
    <property type="evidence" value="ECO:0007669"/>
    <property type="project" value="InterPro"/>
</dbReference>
<evidence type="ECO:0000259" key="10">
    <source>
        <dbReference type="PROSITE" id="PS50893"/>
    </source>
</evidence>